<name>A0AAW7YWD9_9ALTE</name>
<evidence type="ECO:0000256" key="7">
    <source>
        <dbReference type="RuleBase" id="RU367151"/>
    </source>
</evidence>
<feature type="binding site" evidence="6">
    <location>
        <position position="240"/>
    </location>
    <ligand>
        <name>FAD</name>
        <dbReference type="ChEBI" id="CHEBI:57692"/>
    </ligand>
</feature>
<evidence type="ECO:0000256" key="6">
    <source>
        <dbReference type="PIRSR" id="PIRSR602081-1"/>
    </source>
</evidence>
<dbReference type="InterPro" id="IPR005101">
    <property type="entry name" value="Cryptochr/Photolyase_FAD-bd"/>
</dbReference>
<dbReference type="Pfam" id="PF00875">
    <property type="entry name" value="DNA_photolyase"/>
    <property type="match status" value="1"/>
</dbReference>
<dbReference type="GO" id="GO:0003913">
    <property type="term" value="F:DNA photolyase activity"/>
    <property type="evidence" value="ECO:0007669"/>
    <property type="project" value="InterPro"/>
</dbReference>
<evidence type="ECO:0000256" key="1">
    <source>
        <dbReference type="ARBA" id="ARBA00005862"/>
    </source>
</evidence>
<dbReference type="InterPro" id="IPR002081">
    <property type="entry name" value="Cryptochrome/DNA_photolyase_1"/>
</dbReference>
<keyword evidence="3 6" id="KW-0285">Flavoprotein</keyword>
<dbReference type="GO" id="GO:0003677">
    <property type="term" value="F:DNA binding"/>
    <property type="evidence" value="ECO:0007669"/>
    <property type="project" value="TreeGrafter"/>
</dbReference>
<comment type="function">
    <text evidence="7">May have a photoreceptor function.</text>
</comment>
<dbReference type="InterPro" id="IPR014729">
    <property type="entry name" value="Rossmann-like_a/b/a_fold"/>
</dbReference>
<dbReference type="InterPro" id="IPR018394">
    <property type="entry name" value="DNA_photolyase_1_CS_C"/>
</dbReference>
<dbReference type="InterPro" id="IPR036155">
    <property type="entry name" value="Crypto/Photolyase_N_sf"/>
</dbReference>
<dbReference type="SUPFAM" id="SSF48173">
    <property type="entry name" value="Cryptochrome/photolyase FAD-binding domain"/>
    <property type="match status" value="1"/>
</dbReference>
<sequence>MLLDNHVIRDSTTPTRGLFWFRHDLRFHDQVALSSLCQQVDELTLLYIIDDSWFVPNSYGIQPVGEHRFNFLIDTIEALNEKASALGHSILTLKGQTPELLVSLLSSNAYTHFGVTAHGGYNERREVEAVSRFFPNIEIVLGESSSLFNQDDLPFNLEVMPDVFTPFKRKIESAIKPCDPVATLTALPSPFTPDIDTKSRYTLNRCPSRNQAEGTFVGGEEAAHSHLNSYLFEWKVAASYKETRNALDSWRDSTKLSPWLATGALSARYVIQEVKKYEQNVVKNDSTYWIYFELLWREYFYWLQQKFGPKWFQFDGIKSKMPNTSHDPQVFVSWCNGQTGYPIVDACMRQLAVTGYMSNRGRQLVASCFVNELRQDWRYGAAWFESQLLDYDVASNWGNWLYLAGVGTDPRENRQFNLQKQTEIYDPNGEFCAKWLG</sequence>
<evidence type="ECO:0000256" key="5">
    <source>
        <dbReference type="ARBA" id="ARBA00022991"/>
    </source>
</evidence>
<dbReference type="Pfam" id="PF03441">
    <property type="entry name" value="FAD_binding_7"/>
    <property type="match status" value="1"/>
</dbReference>
<evidence type="ECO:0000256" key="3">
    <source>
        <dbReference type="ARBA" id="ARBA00022630"/>
    </source>
</evidence>
<dbReference type="RefSeq" id="WP_061997266.1">
    <property type="nucleotide sequence ID" value="NZ_CP014322.1"/>
</dbReference>
<keyword evidence="4 6" id="KW-0274">FAD</keyword>
<comment type="cofactor">
    <cofactor evidence="6 7">
        <name>FAD</name>
        <dbReference type="ChEBI" id="CHEBI:57692"/>
    </cofactor>
    <text evidence="6 7">Binds 1 FAD per subunit.</text>
</comment>
<dbReference type="Gene3D" id="1.10.579.10">
    <property type="entry name" value="DNA Cyclobutane Dipyrimidine Photolyase, subunit A, domain 3"/>
    <property type="match status" value="1"/>
</dbReference>
<dbReference type="PANTHER" id="PTHR11455:SF22">
    <property type="entry name" value="CRYPTOCHROME DASH"/>
    <property type="match status" value="1"/>
</dbReference>
<dbReference type="SUPFAM" id="SSF52425">
    <property type="entry name" value="Cryptochrome/photolyase, N-terminal domain"/>
    <property type="match status" value="1"/>
</dbReference>
<dbReference type="InterPro" id="IPR036134">
    <property type="entry name" value="Crypto/Photolyase_FAD-like_sf"/>
</dbReference>
<evidence type="ECO:0000259" key="8">
    <source>
        <dbReference type="PROSITE" id="PS51645"/>
    </source>
</evidence>
<dbReference type="PROSITE" id="PS00394">
    <property type="entry name" value="DNA_PHOTOLYASES_1_1"/>
    <property type="match status" value="1"/>
</dbReference>
<dbReference type="NCBIfam" id="TIGR02765">
    <property type="entry name" value="crypto_DASH"/>
    <property type="match status" value="1"/>
</dbReference>
<proteinExistence type="inferred from homology"/>
<accession>A0AAW7YWD9</accession>
<feature type="binding site" evidence="6">
    <location>
        <begin position="293"/>
        <end position="301"/>
    </location>
    <ligand>
        <name>FAD</name>
        <dbReference type="ChEBI" id="CHEBI:57692"/>
    </ligand>
</feature>
<evidence type="ECO:0000256" key="2">
    <source>
        <dbReference type="ARBA" id="ARBA00017881"/>
    </source>
</evidence>
<comment type="caution">
    <text evidence="9">The sequence shown here is derived from an EMBL/GenBank/DDBJ whole genome shotgun (WGS) entry which is preliminary data.</text>
</comment>
<organism evidence="9 10">
    <name type="scientific">Alteromonas stellipolaris</name>
    <dbReference type="NCBI Taxonomy" id="233316"/>
    <lineage>
        <taxon>Bacteria</taxon>
        <taxon>Pseudomonadati</taxon>
        <taxon>Pseudomonadota</taxon>
        <taxon>Gammaproteobacteria</taxon>
        <taxon>Alteromonadales</taxon>
        <taxon>Alteromonadaceae</taxon>
        <taxon>Alteromonas/Salinimonas group</taxon>
        <taxon>Alteromonas</taxon>
    </lineage>
</organism>
<dbReference type="PANTHER" id="PTHR11455">
    <property type="entry name" value="CRYPTOCHROME"/>
    <property type="match status" value="1"/>
</dbReference>
<dbReference type="Proteomes" id="UP001170717">
    <property type="component" value="Unassembled WGS sequence"/>
</dbReference>
<evidence type="ECO:0000313" key="10">
    <source>
        <dbReference type="Proteomes" id="UP001170717"/>
    </source>
</evidence>
<comment type="similarity">
    <text evidence="1 7">Belongs to the DNA photolyase class-1 family.</text>
</comment>
<evidence type="ECO:0000313" key="9">
    <source>
        <dbReference type="EMBL" id="MDO6576037.1"/>
    </source>
</evidence>
<evidence type="ECO:0000256" key="4">
    <source>
        <dbReference type="ARBA" id="ARBA00022827"/>
    </source>
</evidence>
<dbReference type="GO" id="GO:0071949">
    <property type="term" value="F:FAD binding"/>
    <property type="evidence" value="ECO:0007669"/>
    <property type="project" value="TreeGrafter"/>
</dbReference>
<dbReference type="InterPro" id="IPR014133">
    <property type="entry name" value="Cry_DASH"/>
</dbReference>
<dbReference type="Gene3D" id="3.40.50.620">
    <property type="entry name" value="HUPs"/>
    <property type="match status" value="1"/>
</dbReference>
<comment type="cofactor">
    <cofactor evidence="7">
        <name>(6R)-5,10-methylene-5,6,7,8-tetrahydrofolate</name>
        <dbReference type="ChEBI" id="CHEBI:15636"/>
    </cofactor>
    <text evidence="7">Binds 1 5,10-methenyltetrahydrofolate (MTHF) per subunit.</text>
</comment>
<reference evidence="9" key="1">
    <citation type="submission" date="2023-07" db="EMBL/GenBank/DDBJ databases">
        <title>Genome content predicts the carbon catabolic preferences of heterotrophic bacteria.</title>
        <authorList>
            <person name="Gralka M."/>
        </authorList>
    </citation>
    <scope>NUCLEOTIDE SEQUENCE</scope>
    <source>
        <strain evidence="9">F2M12</strain>
    </source>
</reference>
<dbReference type="EMBL" id="JAUOQI010000001">
    <property type="protein sequence ID" value="MDO6576037.1"/>
    <property type="molecule type" value="Genomic_DNA"/>
</dbReference>
<gene>
    <name evidence="9" type="ORF">Q4527_01485</name>
</gene>
<dbReference type="InterPro" id="IPR006050">
    <property type="entry name" value="DNA_photolyase_N"/>
</dbReference>
<feature type="binding site" evidence="6">
    <location>
        <begin position="253"/>
        <end position="257"/>
    </location>
    <ligand>
        <name>FAD</name>
        <dbReference type="ChEBI" id="CHEBI:57692"/>
    </ligand>
</feature>
<feature type="binding site" evidence="6">
    <location>
        <begin position="390"/>
        <end position="392"/>
    </location>
    <ligand>
        <name>FAD</name>
        <dbReference type="ChEBI" id="CHEBI:57692"/>
    </ligand>
</feature>
<dbReference type="Gene3D" id="1.25.40.80">
    <property type="match status" value="1"/>
</dbReference>
<dbReference type="GO" id="GO:0000719">
    <property type="term" value="P:photoreactive repair"/>
    <property type="evidence" value="ECO:0007669"/>
    <property type="project" value="TreeGrafter"/>
</dbReference>
<feature type="domain" description="Photolyase/cryptochrome alpha/beta" evidence="8">
    <location>
        <begin position="15"/>
        <end position="147"/>
    </location>
</feature>
<dbReference type="PRINTS" id="PR00147">
    <property type="entry name" value="DNAPHOTLYASE"/>
</dbReference>
<dbReference type="GeneID" id="83257297"/>
<keyword evidence="5 7" id="KW-0157">Chromophore</keyword>
<protein>
    <recommendedName>
        <fullName evidence="2 7">Cryptochrome DASH</fullName>
    </recommendedName>
</protein>
<dbReference type="PROSITE" id="PS51645">
    <property type="entry name" value="PHR_CRY_ALPHA_BETA"/>
    <property type="match status" value="1"/>
</dbReference>
<dbReference type="AlphaFoldDB" id="A0AAW7YWD9"/>